<proteinExistence type="predicted"/>
<dbReference type="SUPFAM" id="SSF55331">
    <property type="entry name" value="Tautomerase/MIF"/>
    <property type="match status" value="1"/>
</dbReference>
<dbReference type="Proteomes" id="UP000465306">
    <property type="component" value="Unassembled WGS sequence"/>
</dbReference>
<dbReference type="InterPro" id="IPR037479">
    <property type="entry name" value="Tauto_MSAD"/>
</dbReference>
<dbReference type="Gene3D" id="3.30.429.10">
    <property type="entry name" value="Macrophage Migration Inhibitory Factor"/>
    <property type="match status" value="1"/>
</dbReference>
<dbReference type="Proteomes" id="UP000663583">
    <property type="component" value="Chromosome"/>
</dbReference>
<gene>
    <name evidence="1" type="primary">yrdN</name>
    <name evidence="2" type="ORF">I2456_13855</name>
    <name evidence="1" type="ORF">MKUB_26540</name>
</gene>
<evidence type="ECO:0000313" key="3">
    <source>
        <dbReference type="Proteomes" id="UP000465306"/>
    </source>
</evidence>
<reference evidence="1" key="2">
    <citation type="submission" date="2020-02" db="EMBL/GenBank/DDBJ databases">
        <authorList>
            <person name="Matsumoto Y."/>
            <person name="Kinjo T."/>
            <person name="Motooka D."/>
            <person name="Nabeya D."/>
            <person name="Jung N."/>
            <person name="Uechi K."/>
            <person name="Horii T."/>
            <person name="Iida T."/>
            <person name="Fujita J."/>
            <person name="Nakamura S."/>
        </authorList>
    </citation>
    <scope>NUCLEOTIDE SEQUENCE</scope>
    <source>
        <strain evidence="1">JCM 13573</strain>
    </source>
</reference>
<dbReference type="PANTHER" id="PTHR38460">
    <property type="entry name" value="TAUTOMERASE YOLI-RELATED"/>
    <property type="match status" value="1"/>
</dbReference>
<evidence type="ECO:0000313" key="4">
    <source>
        <dbReference type="Proteomes" id="UP000663583"/>
    </source>
</evidence>
<dbReference type="InterPro" id="IPR014347">
    <property type="entry name" value="Tautomerase/MIF_sf"/>
</dbReference>
<dbReference type="AlphaFoldDB" id="A0AAX1JGP3"/>
<dbReference type="Pfam" id="PF14552">
    <property type="entry name" value="Tautomerase_2"/>
    <property type="match status" value="1"/>
</dbReference>
<reference evidence="2" key="3">
    <citation type="submission" date="2020-11" db="EMBL/GenBank/DDBJ databases">
        <title>Intraspecies plasmid and genomic variation of Mycobacterium kubicae revealed by the complete genome sequences of two clinical isolates.</title>
        <authorList>
            <person name="Hendrix J.R."/>
            <person name="Epperson L.E."/>
            <person name="Honda J.R."/>
            <person name="Strong M."/>
        </authorList>
    </citation>
    <scope>NUCLEOTIDE SEQUENCE</scope>
    <source>
        <strain evidence="2">JCM 13573</strain>
    </source>
</reference>
<reference evidence="1 3" key="1">
    <citation type="journal article" date="2019" name="Emerg. Microbes Infect.">
        <title>Comprehensive subspecies identification of 175 nontuberculous mycobacteria species based on 7547 genomic profiles.</title>
        <authorList>
            <person name="Matsumoto Y."/>
            <person name="Kinjo T."/>
            <person name="Motooka D."/>
            <person name="Nabeya D."/>
            <person name="Jung N."/>
            <person name="Uechi K."/>
            <person name="Horii T."/>
            <person name="Iida T."/>
            <person name="Fujita J."/>
            <person name="Nakamura S."/>
        </authorList>
    </citation>
    <scope>NUCLEOTIDE SEQUENCE [LARGE SCALE GENOMIC DNA]</scope>
    <source>
        <strain evidence="1 3">JCM 13573</strain>
    </source>
</reference>
<name>A0AAX1JGP3_9MYCO</name>
<dbReference type="EMBL" id="CP065047">
    <property type="protein sequence ID" value="QPI40412.1"/>
    <property type="molecule type" value="Genomic_DNA"/>
</dbReference>
<sequence>MPLLYVDLIEGRKPAEVRGLLDAIHNAVVEAFGVPQRDRYQVVRTHAAHEIVALDTGLGIDRSARLVVLHVVSRRRPKELKERFYKLVAGNLAERCGIDPADLIISVTENDDDDWSFGHGRAQFLTGELK</sequence>
<evidence type="ECO:0000313" key="2">
    <source>
        <dbReference type="EMBL" id="QPI40412.1"/>
    </source>
</evidence>
<dbReference type="KEGG" id="mku:I2456_13855"/>
<dbReference type="PANTHER" id="PTHR38460:SF1">
    <property type="entry name" value="TAUTOMERASE YOLI-RELATED"/>
    <property type="match status" value="1"/>
</dbReference>
<accession>A0AAX1JGP3</accession>
<dbReference type="RefSeq" id="WP_085074247.1">
    <property type="nucleotide sequence ID" value="NZ_BLKU01000003.1"/>
</dbReference>
<dbReference type="EMBL" id="BLKU01000003">
    <property type="protein sequence ID" value="GFG65164.1"/>
    <property type="molecule type" value="Genomic_DNA"/>
</dbReference>
<protein>
    <submittedName>
        <fullName evidence="1">Tautomerase YrdN</fullName>
    </submittedName>
    <submittedName>
        <fullName evidence="2">Tautomerase family protein</fullName>
    </submittedName>
</protein>
<keyword evidence="3" id="KW-1185">Reference proteome</keyword>
<evidence type="ECO:0000313" key="1">
    <source>
        <dbReference type="EMBL" id="GFG65164.1"/>
    </source>
</evidence>
<organism evidence="2 4">
    <name type="scientific">Mycobacterium kubicae</name>
    <dbReference type="NCBI Taxonomy" id="120959"/>
    <lineage>
        <taxon>Bacteria</taxon>
        <taxon>Bacillati</taxon>
        <taxon>Actinomycetota</taxon>
        <taxon>Actinomycetes</taxon>
        <taxon>Mycobacteriales</taxon>
        <taxon>Mycobacteriaceae</taxon>
        <taxon>Mycobacterium</taxon>
        <taxon>Mycobacterium simiae complex</taxon>
    </lineage>
</organism>